<dbReference type="Proteomes" id="UP000735302">
    <property type="component" value="Unassembled WGS sequence"/>
</dbReference>
<sequence>MIQRALTMYYVPEDILAMLEDYFSGFKTRFSTERYTTNWINLEVGIAISCKISPTLFVLAIRRTAEGGASPADLGGGCYMPPLNAFIDDALILCAKENETCRILVRLYVLIIWSRMSFKPKKSRSLSIKKGRLAEGVCI</sequence>
<accession>A0AAV4A9W1</accession>
<dbReference type="GO" id="GO:0003964">
    <property type="term" value="F:RNA-directed DNA polymerase activity"/>
    <property type="evidence" value="ECO:0007669"/>
    <property type="project" value="UniProtKB-KW"/>
</dbReference>
<keyword evidence="1" id="KW-0808">Transferase</keyword>
<reference evidence="1 2" key="1">
    <citation type="journal article" date="2021" name="Elife">
        <title>Chloroplast acquisition without the gene transfer in kleptoplastic sea slugs, Plakobranchus ocellatus.</title>
        <authorList>
            <person name="Maeda T."/>
            <person name="Takahashi S."/>
            <person name="Yoshida T."/>
            <person name="Shimamura S."/>
            <person name="Takaki Y."/>
            <person name="Nagai Y."/>
            <person name="Toyoda A."/>
            <person name="Suzuki Y."/>
            <person name="Arimoto A."/>
            <person name="Ishii H."/>
            <person name="Satoh N."/>
            <person name="Nishiyama T."/>
            <person name="Hasebe M."/>
            <person name="Maruyama T."/>
            <person name="Minagawa J."/>
            <person name="Obokata J."/>
            <person name="Shigenobu S."/>
        </authorList>
    </citation>
    <scope>NUCLEOTIDE SEQUENCE [LARGE SCALE GENOMIC DNA]</scope>
</reference>
<organism evidence="1 2">
    <name type="scientific">Plakobranchus ocellatus</name>
    <dbReference type="NCBI Taxonomy" id="259542"/>
    <lineage>
        <taxon>Eukaryota</taxon>
        <taxon>Metazoa</taxon>
        <taxon>Spiralia</taxon>
        <taxon>Lophotrochozoa</taxon>
        <taxon>Mollusca</taxon>
        <taxon>Gastropoda</taxon>
        <taxon>Heterobranchia</taxon>
        <taxon>Euthyneura</taxon>
        <taxon>Panpulmonata</taxon>
        <taxon>Sacoglossa</taxon>
        <taxon>Placobranchoidea</taxon>
        <taxon>Plakobranchidae</taxon>
        <taxon>Plakobranchus</taxon>
    </lineage>
</organism>
<keyword evidence="1" id="KW-0548">Nucleotidyltransferase</keyword>
<evidence type="ECO:0000313" key="2">
    <source>
        <dbReference type="Proteomes" id="UP000735302"/>
    </source>
</evidence>
<evidence type="ECO:0000313" key="1">
    <source>
        <dbReference type="EMBL" id="GFO04013.1"/>
    </source>
</evidence>
<proteinExistence type="predicted"/>
<dbReference type="EMBL" id="BLXT01003734">
    <property type="protein sequence ID" value="GFO04013.1"/>
    <property type="molecule type" value="Genomic_DNA"/>
</dbReference>
<comment type="caution">
    <text evidence="1">The sequence shown here is derived from an EMBL/GenBank/DDBJ whole genome shotgun (WGS) entry which is preliminary data.</text>
</comment>
<dbReference type="AlphaFoldDB" id="A0AAV4A9W1"/>
<keyword evidence="2" id="KW-1185">Reference proteome</keyword>
<keyword evidence="1" id="KW-0695">RNA-directed DNA polymerase</keyword>
<gene>
    <name evidence="1" type="ORF">PoB_003051800</name>
</gene>
<protein>
    <submittedName>
        <fullName evidence="1">Reverse transcriptase</fullName>
    </submittedName>
</protein>
<name>A0AAV4A9W1_9GAST</name>